<keyword evidence="2" id="KW-1185">Reference proteome</keyword>
<evidence type="ECO:0000313" key="2">
    <source>
        <dbReference type="Proteomes" id="UP001595872"/>
    </source>
</evidence>
<dbReference type="RefSeq" id="WP_378256757.1">
    <property type="nucleotide sequence ID" value="NZ_JBHSIT010000005.1"/>
</dbReference>
<organism evidence="1 2">
    <name type="scientific">Actinomadura gamaensis</name>
    <dbReference type="NCBI Taxonomy" id="1763541"/>
    <lineage>
        <taxon>Bacteria</taxon>
        <taxon>Bacillati</taxon>
        <taxon>Actinomycetota</taxon>
        <taxon>Actinomycetes</taxon>
        <taxon>Streptosporangiales</taxon>
        <taxon>Thermomonosporaceae</taxon>
        <taxon>Actinomadura</taxon>
    </lineage>
</organism>
<sequence>MGARAHWDETYRILLPQVLRPVDETRREFAEAVFQAWLMWQGDTSEEELDALITDEEISVLRALEEACSLGWRNALLGRTLADHGYETVVGRPYGGPHGLWGAPARTTADEGFRPPSLPRPARWGGELPVRRSLRDALSSATNRFDVVVRRIRDVHAAIATVPVEGRPPIDRVREVVTRLCLDAWHEAVEVHRRRGWDDAEWWQYLDLENLLPWMAVALGLPGEHPERYGDLVEPVASRTVTDSWDGPMRWQAIPANFVSELGEVCVRLALRD</sequence>
<name>A0ABV9U167_9ACTN</name>
<evidence type="ECO:0000313" key="1">
    <source>
        <dbReference type="EMBL" id="MFC4909330.1"/>
    </source>
</evidence>
<dbReference type="EMBL" id="JBHSIT010000005">
    <property type="protein sequence ID" value="MFC4909330.1"/>
    <property type="molecule type" value="Genomic_DNA"/>
</dbReference>
<proteinExistence type="predicted"/>
<comment type="caution">
    <text evidence="1">The sequence shown here is derived from an EMBL/GenBank/DDBJ whole genome shotgun (WGS) entry which is preliminary data.</text>
</comment>
<accession>A0ABV9U167</accession>
<protein>
    <submittedName>
        <fullName evidence="1">Uncharacterized protein</fullName>
    </submittedName>
</protein>
<reference evidence="2" key="1">
    <citation type="journal article" date="2019" name="Int. J. Syst. Evol. Microbiol.">
        <title>The Global Catalogue of Microorganisms (GCM) 10K type strain sequencing project: providing services to taxonomists for standard genome sequencing and annotation.</title>
        <authorList>
            <consortium name="The Broad Institute Genomics Platform"/>
            <consortium name="The Broad Institute Genome Sequencing Center for Infectious Disease"/>
            <person name="Wu L."/>
            <person name="Ma J."/>
        </authorList>
    </citation>
    <scope>NUCLEOTIDE SEQUENCE [LARGE SCALE GENOMIC DNA]</scope>
    <source>
        <strain evidence="2">KLKA75</strain>
    </source>
</reference>
<dbReference type="Proteomes" id="UP001595872">
    <property type="component" value="Unassembled WGS sequence"/>
</dbReference>
<gene>
    <name evidence="1" type="ORF">ACFPCY_18555</name>
</gene>